<evidence type="ECO:0000256" key="3">
    <source>
        <dbReference type="ARBA" id="ARBA00022485"/>
    </source>
</evidence>
<evidence type="ECO:0000256" key="1">
    <source>
        <dbReference type="ARBA" id="ARBA00001352"/>
    </source>
</evidence>
<feature type="domain" description="Radical SAM core" evidence="6">
    <location>
        <begin position="117"/>
        <end position="340"/>
    </location>
</feature>
<dbReference type="PANTHER" id="PTHR30538">
    <property type="entry name" value="LYSINE 2,3-AMINOMUTASE-RELATED"/>
    <property type="match status" value="1"/>
</dbReference>
<name>A0ABS6M861_9GAMM</name>
<comment type="similarity">
    <text evidence="2">Belongs to the radical SAM superfamily. KamA family.</text>
</comment>
<evidence type="ECO:0000256" key="5">
    <source>
        <dbReference type="ARBA" id="ARBA00030756"/>
    </source>
</evidence>
<keyword evidence="8" id="KW-1185">Reference proteome</keyword>
<dbReference type="EMBL" id="JAHQZT010000003">
    <property type="protein sequence ID" value="MBV0932468.1"/>
    <property type="molecule type" value="Genomic_DNA"/>
</dbReference>
<comment type="catalytic activity">
    <reaction evidence="1">
        <text>L-lysine = D-beta-lysine</text>
        <dbReference type="Rhea" id="RHEA:44148"/>
        <dbReference type="ChEBI" id="CHEBI:32551"/>
        <dbReference type="ChEBI" id="CHEBI:84138"/>
    </reaction>
</comment>
<keyword evidence="3" id="KW-0479">Metal-binding</keyword>
<evidence type="ECO:0000256" key="4">
    <source>
        <dbReference type="ARBA" id="ARBA00023235"/>
    </source>
</evidence>
<dbReference type="Proteomes" id="UP000755551">
    <property type="component" value="Unassembled WGS sequence"/>
</dbReference>
<keyword evidence="4" id="KW-0413">Isomerase</keyword>
<dbReference type="InterPro" id="IPR022462">
    <property type="entry name" value="EpmB"/>
</dbReference>
<dbReference type="PIRSF" id="PIRSF004911">
    <property type="entry name" value="DUF160"/>
    <property type="match status" value="1"/>
</dbReference>
<reference evidence="7 8" key="1">
    <citation type="submission" date="2021-06" db="EMBL/GenBank/DDBJ databases">
        <title>Bacterium isolated from marine sediment.</title>
        <authorList>
            <person name="Zhu K.-L."/>
            <person name="Du Z.-J."/>
            <person name="Liang Q.-Y."/>
        </authorList>
    </citation>
    <scope>NUCLEOTIDE SEQUENCE [LARGE SCALE GENOMIC DNA]</scope>
    <source>
        <strain evidence="7 8">A346</strain>
    </source>
</reference>
<keyword evidence="3" id="KW-0004">4Fe-4S</keyword>
<sequence>MQANPSAQPLERPVPMNLLHPSVADWQSELRHAITDPAQLLAALELPAELLPGAQAADRLFGLMVPRPYLNRIRKGDPNDPLLRQILPLQQELLDVPGFGADPLGEANANPSPGLIHKYTDRVLLVLSGACAINCRYCFRRHFPYGNNQLGGAAWQAALNYIHAHEQVHEVIFSGGDPLATPDRRLARMIADLEGIPHLQRLRIHSRLPLVIPQRVTAELVHMLAESRLDATLVLHINHPQEMDDRVRTHLQPLRRAGVTLLNQAVLLKGVNDSLAVQKTLSESLFSDGILPYYLFVLDAVAGAAHFDISDDDARRLVGELQTVLPGYLVPRLAREIPGKPSKTLLLPIAPEP</sequence>
<gene>
    <name evidence="7" type="primary">epmB</name>
    <name evidence="7" type="ORF">KTN04_03820</name>
</gene>
<dbReference type="CDD" id="cd01335">
    <property type="entry name" value="Radical_SAM"/>
    <property type="match status" value="1"/>
</dbReference>
<dbReference type="NCBIfam" id="TIGR03821">
    <property type="entry name" value="EFP_modif_epmB"/>
    <property type="match status" value="1"/>
</dbReference>
<evidence type="ECO:0000259" key="6">
    <source>
        <dbReference type="PROSITE" id="PS51918"/>
    </source>
</evidence>
<dbReference type="InterPro" id="IPR007197">
    <property type="entry name" value="rSAM"/>
</dbReference>
<keyword evidence="3" id="KW-0411">Iron-sulfur</keyword>
<evidence type="ECO:0000313" key="8">
    <source>
        <dbReference type="Proteomes" id="UP000755551"/>
    </source>
</evidence>
<evidence type="ECO:0000313" key="7">
    <source>
        <dbReference type="EMBL" id="MBV0932468.1"/>
    </source>
</evidence>
<dbReference type="NCBIfam" id="TIGR00238">
    <property type="entry name" value="KamA family radical SAM protein"/>
    <property type="match status" value="1"/>
</dbReference>
<dbReference type="SFLD" id="SFLDG01070">
    <property type="entry name" value="PLP-dependent"/>
    <property type="match status" value="1"/>
</dbReference>
<proteinExistence type="inferred from homology"/>
<protein>
    <recommendedName>
        <fullName evidence="5">EF-P post-translational modification enzyme B</fullName>
    </recommendedName>
</protein>
<organism evidence="7 8">
    <name type="scientific">Marinobacterium weihaiense</name>
    <dbReference type="NCBI Taxonomy" id="2851016"/>
    <lineage>
        <taxon>Bacteria</taxon>
        <taxon>Pseudomonadati</taxon>
        <taxon>Pseudomonadota</taxon>
        <taxon>Gammaproteobacteria</taxon>
        <taxon>Oceanospirillales</taxon>
        <taxon>Oceanospirillaceae</taxon>
        <taxon>Marinobacterium</taxon>
    </lineage>
</organism>
<accession>A0ABS6M861</accession>
<dbReference type="SFLD" id="SFLDF00314">
    <property type="entry name" value="L-lysine_2_3-aminomutase_(yjeK"/>
    <property type="match status" value="1"/>
</dbReference>
<dbReference type="Pfam" id="PF04055">
    <property type="entry name" value="Radical_SAM"/>
    <property type="match status" value="1"/>
</dbReference>
<keyword evidence="3" id="KW-0408">Iron</keyword>
<evidence type="ECO:0000256" key="2">
    <source>
        <dbReference type="ARBA" id="ARBA00008703"/>
    </source>
</evidence>
<comment type="caution">
    <text evidence="7">The sequence shown here is derived from an EMBL/GenBank/DDBJ whole genome shotgun (WGS) entry which is preliminary data.</text>
</comment>
<dbReference type="InterPro" id="IPR003739">
    <property type="entry name" value="Lys_aminomutase/Glu_NH3_mut"/>
</dbReference>
<dbReference type="PANTHER" id="PTHR30538:SF1">
    <property type="entry name" value="L-LYSINE 2,3-AMINOMUTASE"/>
    <property type="match status" value="1"/>
</dbReference>
<dbReference type="PROSITE" id="PS51918">
    <property type="entry name" value="RADICAL_SAM"/>
    <property type="match status" value="1"/>
</dbReference>
<dbReference type="SFLD" id="SFLDS00029">
    <property type="entry name" value="Radical_SAM"/>
    <property type="match status" value="1"/>
</dbReference>